<dbReference type="GO" id="GO:0005509">
    <property type="term" value="F:calcium ion binding"/>
    <property type="evidence" value="ECO:0007669"/>
    <property type="project" value="InterPro"/>
</dbReference>
<evidence type="ECO:0000313" key="6">
    <source>
        <dbReference type="Proteomes" id="UP000515163"/>
    </source>
</evidence>
<organism evidence="6 7">
    <name type="scientific">Actinia tenebrosa</name>
    <name type="common">Australian red waratah sea anemone</name>
    <dbReference type="NCBI Taxonomy" id="6105"/>
    <lineage>
        <taxon>Eukaryota</taxon>
        <taxon>Metazoa</taxon>
        <taxon>Cnidaria</taxon>
        <taxon>Anthozoa</taxon>
        <taxon>Hexacorallia</taxon>
        <taxon>Actiniaria</taxon>
        <taxon>Actiniidae</taxon>
        <taxon>Actinia</taxon>
    </lineage>
</organism>
<protein>
    <submittedName>
        <fullName evidence="7">Uncharacterized protein LOC116299931</fullName>
    </submittedName>
</protein>
<dbReference type="InterPro" id="IPR018247">
    <property type="entry name" value="EF_Hand_1_Ca_BS"/>
</dbReference>
<keyword evidence="1" id="KW-0106">Calcium</keyword>
<dbReference type="PROSITE" id="PS50222">
    <property type="entry name" value="EF_HAND_2"/>
    <property type="match status" value="1"/>
</dbReference>
<dbReference type="SUPFAM" id="SSF47473">
    <property type="entry name" value="EF-hand"/>
    <property type="match status" value="1"/>
</dbReference>
<feature type="domain" description="EF-hand" evidence="4">
    <location>
        <begin position="456"/>
        <end position="491"/>
    </location>
</feature>
<dbReference type="InterPro" id="IPR041667">
    <property type="entry name" value="Cupin_8"/>
</dbReference>
<feature type="signal peptide" evidence="3">
    <location>
        <begin position="1"/>
        <end position="24"/>
    </location>
</feature>
<keyword evidence="3" id="KW-0732">Signal</keyword>
<dbReference type="GeneID" id="116299931"/>
<dbReference type="SMART" id="SM00558">
    <property type="entry name" value="JmjC"/>
    <property type="match status" value="1"/>
</dbReference>
<dbReference type="Proteomes" id="UP000515163">
    <property type="component" value="Unplaced"/>
</dbReference>
<evidence type="ECO:0000313" key="7">
    <source>
        <dbReference type="RefSeq" id="XP_031564516.1"/>
    </source>
</evidence>
<feature type="domain" description="JmjC" evidence="5">
    <location>
        <begin position="142"/>
        <end position="296"/>
    </location>
</feature>
<sequence>MDRVYRVFLCFHIVFSLLSTRLESSNIPVGHLQPLGSHRPAETDLVDETNEWPSPEEFWNRYVKPSRPLILRGAAKYSRAFTEWTDEFLSTKYGDLEVRLEGKKEKSSAIPIGAKGIGRDTIGNFVKNYHNNGSRAYIVSELPSPLYKYVSVIPPLTCGTFKDRLVEVDIWMSGGGTASILHKDAFNAINCLYNGTKQWKMIEYKYEDKIYKAWEPPQMIGGYSKINVNKVDLLKNPLVSEVPWSNLTIYAGDCLFLPKSYYHQVSSFGSHNLAVALLFSRFDHVDDLDFSDCNKTLHPTPLSEMDIDWKYTGHGNLSMGNTDVETVREAIKLFFGDKKTLTREEALEMGKMPLSPVEKEKKLYYVEFIRDNAEWWFDQLQEKGIMALKKVVSLTRDEMRKLTLASEGTDITNTEEYEYGYVGIETIRAILDDLVQKDVQIERSAFIDRYTKDADGTEKFATEFFNKLDSDADGLVSQEELKGNIKVALEPYIKWSSLPIDEQEGYDEKDKDNQVSENENEVGQDTTKHEEL</sequence>
<keyword evidence="6" id="KW-1185">Reference proteome</keyword>
<evidence type="ECO:0000259" key="4">
    <source>
        <dbReference type="PROSITE" id="PS50222"/>
    </source>
</evidence>
<dbReference type="PANTHER" id="PTHR12461">
    <property type="entry name" value="HYPOXIA-INDUCIBLE FACTOR 1 ALPHA INHIBITOR-RELATED"/>
    <property type="match status" value="1"/>
</dbReference>
<feature type="compositionally biased region" description="Polar residues" evidence="2">
    <location>
        <begin position="515"/>
        <end position="525"/>
    </location>
</feature>
<name>A0A6P8IB86_ACTTE</name>
<dbReference type="PROSITE" id="PS00018">
    <property type="entry name" value="EF_HAND_1"/>
    <property type="match status" value="1"/>
</dbReference>
<feature type="region of interest" description="Disordered" evidence="2">
    <location>
        <begin position="500"/>
        <end position="532"/>
    </location>
</feature>
<dbReference type="PANTHER" id="PTHR12461:SF27">
    <property type="entry name" value="JMJC DOMAIN-CONTAINING PROTEIN"/>
    <property type="match status" value="1"/>
</dbReference>
<dbReference type="AlphaFoldDB" id="A0A6P8IB86"/>
<feature type="chain" id="PRO_5028294848" evidence="3">
    <location>
        <begin position="25"/>
        <end position="532"/>
    </location>
</feature>
<proteinExistence type="predicted"/>
<dbReference type="KEGG" id="aten:116299931"/>
<dbReference type="InterPro" id="IPR003347">
    <property type="entry name" value="JmjC_dom"/>
</dbReference>
<evidence type="ECO:0000256" key="2">
    <source>
        <dbReference type="SAM" id="MobiDB-lite"/>
    </source>
</evidence>
<dbReference type="FunFam" id="2.60.120.650:FF:000025">
    <property type="entry name" value="Lysine-specific demethylase 8"/>
    <property type="match status" value="1"/>
</dbReference>
<evidence type="ECO:0000259" key="5">
    <source>
        <dbReference type="PROSITE" id="PS51184"/>
    </source>
</evidence>
<reference evidence="7" key="1">
    <citation type="submission" date="2025-08" db="UniProtKB">
        <authorList>
            <consortium name="RefSeq"/>
        </authorList>
    </citation>
    <scope>IDENTIFICATION</scope>
    <source>
        <tissue evidence="7">Tentacle</tissue>
    </source>
</reference>
<evidence type="ECO:0000256" key="3">
    <source>
        <dbReference type="SAM" id="SignalP"/>
    </source>
</evidence>
<dbReference type="InterPro" id="IPR002048">
    <property type="entry name" value="EF_hand_dom"/>
</dbReference>
<gene>
    <name evidence="7" type="primary">LOC116299931</name>
</gene>
<accession>A0A6P8IB86</accession>
<dbReference type="OrthoDB" id="415358at2759"/>
<dbReference type="SUPFAM" id="SSF51197">
    <property type="entry name" value="Clavaminate synthase-like"/>
    <property type="match status" value="1"/>
</dbReference>
<evidence type="ECO:0000256" key="1">
    <source>
        <dbReference type="ARBA" id="ARBA00022837"/>
    </source>
</evidence>
<dbReference type="Gene3D" id="2.60.120.650">
    <property type="entry name" value="Cupin"/>
    <property type="match status" value="1"/>
</dbReference>
<dbReference type="PROSITE" id="PS51184">
    <property type="entry name" value="JMJC"/>
    <property type="match status" value="1"/>
</dbReference>
<dbReference type="Pfam" id="PF13621">
    <property type="entry name" value="Cupin_8"/>
    <property type="match status" value="1"/>
</dbReference>
<dbReference type="InParanoid" id="A0A6P8IB86"/>
<dbReference type="InterPro" id="IPR011992">
    <property type="entry name" value="EF-hand-dom_pair"/>
</dbReference>
<dbReference type="RefSeq" id="XP_031564516.1">
    <property type="nucleotide sequence ID" value="XM_031708656.1"/>
</dbReference>